<evidence type="ECO:0000313" key="2">
    <source>
        <dbReference type="Proteomes" id="UP000063308"/>
    </source>
</evidence>
<name>A0A0E4BNU7_9BRAD</name>
<organism evidence="1 2">
    <name type="scientific">Bradyrhizobium diazoefficiens</name>
    <dbReference type="NCBI Taxonomy" id="1355477"/>
    <lineage>
        <taxon>Bacteria</taxon>
        <taxon>Pseudomonadati</taxon>
        <taxon>Pseudomonadota</taxon>
        <taxon>Alphaproteobacteria</taxon>
        <taxon>Hyphomicrobiales</taxon>
        <taxon>Nitrobacteraceae</taxon>
        <taxon>Bradyrhizobium</taxon>
    </lineage>
</organism>
<reference evidence="1 2" key="1">
    <citation type="submission" date="2014-11" db="EMBL/GenBank/DDBJ databases">
        <title>Symbiosis island explosion on the genome of extra-slow-growing strains of soybean bradyrhizobia with massive insertion sequences.</title>
        <authorList>
            <person name="Iida T."/>
            <person name="Minamisawa K."/>
        </authorList>
    </citation>
    <scope>NUCLEOTIDE SEQUENCE [LARGE SCALE GENOMIC DNA]</scope>
    <source>
        <strain evidence="1 2">NK6</strain>
    </source>
</reference>
<sequence>MLIVPQYIPIMAKITRKPVPRKAAVPKKKQRRLW</sequence>
<protein>
    <submittedName>
        <fullName evidence="1">Uncharacterized protein</fullName>
    </submittedName>
</protein>
<gene>
    <name evidence="1" type="ORF">NK6_3765</name>
</gene>
<evidence type="ECO:0000313" key="1">
    <source>
        <dbReference type="EMBL" id="BAR56939.1"/>
    </source>
</evidence>
<dbReference type="AlphaFoldDB" id="A0A0E4BNU7"/>
<dbReference type="Proteomes" id="UP000063308">
    <property type="component" value="Chromosome"/>
</dbReference>
<accession>A0A0E4BNU7</accession>
<proteinExistence type="predicted"/>
<dbReference type="EMBL" id="AP014685">
    <property type="protein sequence ID" value="BAR56939.1"/>
    <property type="molecule type" value="Genomic_DNA"/>
</dbReference>